<feature type="transmembrane region" description="Helical" evidence="6">
    <location>
        <begin position="358"/>
        <end position="379"/>
    </location>
</feature>
<name>A0A2H0YSE0_9BACT</name>
<reference evidence="8" key="1">
    <citation type="submission" date="2017-09" db="EMBL/GenBank/DDBJ databases">
        <title>Depth-based differentiation of microbial function through sediment-hosted aquifers and enrichment of novel symbionts in the deep terrestrial subsurface.</title>
        <authorList>
            <person name="Probst A.J."/>
            <person name="Ladd B."/>
            <person name="Jarett J.K."/>
            <person name="Geller-Mcgrath D.E."/>
            <person name="Sieber C.M.K."/>
            <person name="Emerson J.B."/>
            <person name="Anantharaman K."/>
            <person name="Thomas B.C."/>
            <person name="Malmstrom R."/>
            <person name="Stieglmeier M."/>
            <person name="Klingl A."/>
            <person name="Woyke T."/>
            <person name="Ryan C.M."/>
            <person name="Banfield J.F."/>
        </authorList>
    </citation>
    <scope>NUCLEOTIDE SEQUENCE [LARGE SCALE GENOMIC DNA]</scope>
</reference>
<feature type="transmembrane region" description="Helical" evidence="6">
    <location>
        <begin position="385"/>
        <end position="404"/>
    </location>
</feature>
<feature type="transmembrane region" description="Helical" evidence="6">
    <location>
        <begin position="416"/>
        <end position="433"/>
    </location>
</feature>
<evidence type="ECO:0000256" key="5">
    <source>
        <dbReference type="ARBA" id="ARBA00023136"/>
    </source>
</evidence>
<feature type="transmembrane region" description="Helical" evidence="6">
    <location>
        <begin position="250"/>
        <end position="278"/>
    </location>
</feature>
<feature type="transmembrane region" description="Helical" evidence="6">
    <location>
        <begin position="44"/>
        <end position="66"/>
    </location>
</feature>
<evidence type="ECO:0000256" key="3">
    <source>
        <dbReference type="ARBA" id="ARBA00022692"/>
    </source>
</evidence>
<evidence type="ECO:0000256" key="6">
    <source>
        <dbReference type="SAM" id="Phobius"/>
    </source>
</evidence>
<feature type="transmembrane region" description="Helical" evidence="6">
    <location>
        <begin position="114"/>
        <end position="136"/>
    </location>
</feature>
<evidence type="ECO:0000256" key="2">
    <source>
        <dbReference type="ARBA" id="ARBA00022475"/>
    </source>
</evidence>
<evidence type="ECO:0000256" key="1">
    <source>
        <dbReference type="ARBA" id="ARBA00004651"/>
    </source>
</evidence>
<dbReference type="CDD" id="cd13128">
    <property type="entry name" value="MATE_Wzx_like"/>
    <property type="match status" value="1"/>
</dbReference>
<dbReference type="GO" id="GO:0005886">
    <property type="term" value="C:plasma membrane"/>
    <property type="evidence" value="ECO:0007669"/>
    <property type="project" value="UniProtKB-SubCell"/>
</dbReference>
<keyword evidence="3 6" id="KW-0812">Transmembrane</keyword>
<comment type="subcellular location">
    <subcellularLocation>
        <location evidence="1">Cell membrane</location>
        <topology evidence="1">Multi-pass membrane protein</topology>
    </subcellularLocation>
</comment>
<feature type="transmembrane region" description="Helical" evidence="6">
    <location>
        <begin position="170"/>
        <end position="190"/>
    </location>
</feature>
<dbReference type="EMBL" id="PEXV01000115">
    <property type="protein sequence ID" value="PIS41370.1"/>
    <property type="molecule type" value="Genomic_DNA"/>
</dbReference>
<dbReference type="InterPro" id="IPR050833">
    <property type="entry name" value="Poly_Biosynth_Transport"/>
</dbReference>
<keyword evidence="5 6" id="KW-0472">Membrane</keyword>
<dbReference type="AlphaFoldDB" id="A0A2H0YSE0"/>
<dbReference type="InterPro" id="IPR002797">
    <property type="entry name" value="Polysacc_synth"/>
</dbReference>
<gene>
    <name evidence="7" type="ORF">COT25_03415</name>
</gene>
<feature type="transmembrane region" description="Helical" evidence="6">
    <location>
        <begin position="321"/>
        <end position="346"/>
    </location>
</feature>
<feature type="transmembrane region" description="Helical" evidence="6">
    <location>
        <begin position="290"/>
        <end position="309"/>
    </location>
</feature>
<organism evidence="7 8">
    <name type="scientific">Candidatus Kerfeldbacteria bacterium CG08_land_8_20_14_0_20_42_7</name>
    <dbReference type="NCBI Taxonomy" id="2014245"/>
    <lineage>
        <taxon>Bacteria</taxon>
        <taxon>Candidatus Kerfeldiibacteriota</taxon>
    </lineage>
</organism>
<dbReference type="PANTHER" id="PTHR30250">
    <property type="entry name" value="PST FAMILY PREDICTED COLANIC ACID TRANSPORTER"/>
    <property type="match status" value="1"/>
</dbReference>
<evidence type="ECO:0000256" key="4">
    <source>
        <dbReference type="ARBA" id="ARBA00022989"/>
    </source>
</evidence>
<protein>
    <submittedName>
        <fullName evidence="7">Uncharacterized protein</fullName>
    </submittedName>
</protein>
<comment type="caution">
    <text evidence="7">The sequence shown here is derived from an EMBL/GenBank/DDBJ whole genome shotgun (WGS) entry which is preliminary data.</text>
</comment>
<feature type="transmembrane region" description="Helical" evidence="6">
    <location>
        <begin position="210"/>
        <end position="230"/>
    </location>
</feature>
<sequence length="473" mass="52049">MSLARSIGRNTLLQIVGKGIATVLGFVTVALLQRALGPETYGAYTTVMAYMGFFSVIADLGLYLIVLREIAKPDADKDKIVGNALSLRIIAAVVLLGLGVGASLAFPYSHDIKLGIAIISVSFFFVAIQQVLVSIFQHALRMVTVAAGEIAGRVVLLVLVAYYAAHGPTLWHMLYAIVAGSLVNMLIVLVRSNGFVRLRLRKDYHYWKYLLKETWPIAISIVLNLLYFRMDTIFLSVFRSLEEVGLYGAAYKILEILITFPNMFIGLVMPVLSAVAFVDWDRFRSIFQRAFDVLLIGAVPLFIGGMILARPLIVFVGGVEYAAAAPFFRILIIAVSFLFFGSLSGYTVTAINEQRKMVWAYLSVAILGLVLYLILIPIYGGYGAAIGTVVTEGTIMLAGYTMIWKRTRVRPMFGKFAKICTSAITMGVVLYFMQTAHVVVAAVVGVAVYIICLFVFRVIDKSIFTSIIFKEPT</sequence>
<dbReference type="PANTHER" id="PTHR30250:SF11">
    <property type="entry name" value="O-ANTIGEN TRANSPORTER-RELATED"/>
    <property type="match status" value="1"/>
</dbReference>
<evidence type="ECO:0000313" key="7">
    <source>
        <dbReference type="EMBL" id="PIS41370.1"/>
    </source>
</evidence>
<feature type="transmembrane region" description="Helical" evidence="6">
    <location>
        <begin position="87"/>
        <end position="108"/>
    </location>
</feature>
<feature type="transmembrane region" description="Helical" evidence="6">
    <location>
        <begin position="143"/>
        <end position="164"/>
    </location>
</feature>
<keyword evidence="2" id="KW-1003">Cell membrane</keyword>
<feature type="transmembrane region" description="Helical" evidence="6">
    <location>
        <begin position="439"/>
        <end position="459"/>
    </location>
</feature>
<accession>A0A2H0YSE0</accession>
<feature type="transmembrane region" description="Helical" evidence="6">
    <location>
        <begin position="12"/>
        <end position="32"/>
    </location>
</feature>
<dbReference type="Pfam" id="PF01943">
    <property type="entry name" value="Polysacc_synt"/>
    <property type="match status" value="1"/>
</dbReference>
<keyword evidence="4 6" id="KW-1133">Transmembrane helix</keyword>
<proteinExistence type="predicted"/>
<dbReference type="Proteomes" id="UP000228711">
    <property type="component" value="Unassembled WGS sequence"/>
</dbReference>
<evidence type="ECO:0000313" key="8">
    <source>
        <dbReference type="Proteomes" id="UP000228711"/>
    </source>
</evidence>